<keyword evidence="3" id="KW-1185">Reference proteome</keyword>
<protein>
    <recommendedName>
        <fullName evidence="4">Lipoprotein</fullName>
    </recommendedName>
</protein>
<reference evidence="2 3" key="1">
    <citation type="submission" date="2020-08" db="EMBL/GenBank/DDBJ databases">
        <title>Sequencing the genomes of 1000 actinobacteria strains.</title>
        <authorList>
            <person name="Klenk H.-P."/>
        </authorList>
    </citation>
    <scope>NUCLEOTIDE SEQUENCE [LARGE SCALE GENOMIC DNA]</scope>
    <source>
        <strain evidence="2 3">DSM 46659</strain>
    </source>
</reference>
<dbReference type="RefSeq" id="WP_184074866.1">
    <property type="nucleotide sequence ID" value="NZ_JACHDS010000001.1"/>
</dbReference>
<dbReference type="Proteomes" id="UP000546642">
    <property type="component" value="Unassembled WGS sequence"/>
</dbReference>
<organism evidence="2 3">
    <name type="scientific">Nocardiopsis mwathae</name>
    <dbReference type="NCBI Taxonomy" id="1472723"/>
    <lineage>
        <taxon>Bacteria</taxon>
        <taxon>Bacillati</taxon>
        <taxon>Actinomycetota</taxon>
        <taxon>Actinomycetes</taxon>
        <taxon>Streptosporangiales</taxon>
        <taxon>Nocardiopsidaceae</taxon>
        <taxon>Nocardiopsis</taxon>
    </lineage>
</organism>
<feature type="region of interest" description="Disordered" evidence="1">
    <location>
        <begin position="165"/>
        <end position="185"/>
    </location>
</feature>
<gene>
    <name evidence="2" type="ORF">HNR23_001690</name>
</gene>
<evidence type="ECO:0000256" key="1">
    <source>
        <dbReference type="SAM" id="MobiDB-lite"/>
    </source>
</evidence>
<dbReference type="PROSITE" id="PS51257">
    <property type="entry name" value="PROKAR_LIPOPROTEIN"/>
    <property type="match status" value="1"/>
</dbReference>
<evidence type="ECO:0000313" key="3">
    <source>
        <dbReference type="Proteomes" id="UP000546642"/>
    </source>
</evidence>
<sequence length="198" mass="20323">MAEVNARGSSAEAVAAVACALVVAAGCGVVDTGVRVVDGGGGGGVSPSPESGGGDKDEAVSVDPVAVLREDPGVSPKVKEMVARPCSGEGYAEGWFPVYDTYTTIGGADVPVVIISVQGCADVVACSGVAASYVYRLWEDRTERVFATEEPMSEVTASDGRLSLQRPVWRPSDPSECPTGADMVPLRWDGDKLVADGE</sequence>
<feature type="region of interest" description="Disordered" evidence="1">
    <location>
        <begin position="39"/>
        <end position="58"/>
    </location>
</feature>
<name>A0A7W9YGP4_9ACTN</name>
<evidence type="ECO:0008006" key="4">
    <source>
        <dbReference type="Google" id="ProtNLM"/>
    </source>
</evidence>
<proteinExistence type="predicted"/>
<dbReference type="EMBL" id="JACHDS010000001">
    <property type="protein sequence ID" value="MBB6171630.1"/>
    <property type="molecule type" value="Genomic_DNA"/>
</dbReference>
<accession>A0A7W9YGP4</accession>
<dbReference type="AlphaFoldDB" id="A0A7W9YGP4"/>
<comment type="caution">
    <text evidence="2">The sequence shown here is derived from an EMBL/GenBank/DDBJ whole genome shotgun (WGS) entry which is preliminary data.</text>
</comment>
<evidence type="ECO:0000313" key="2">
    <source>
        <dbReference type="EMBL" id="MBB6171630.1"/>
    </source>
</evidence>